<dbReference type="AlphaFoldDB" id="D3GIC3"/>
<dbReference type="GO" id="GO:0046789">
    <property type="term" value="F:host cell surface receptor binding"/>
    <property type="evidence" value="ECO:0007669"/>
    <property type="project" value="InterPro"/>
</dbReference>
<sequence length="126" mass="15219">DIGDIIRGKDLFYGYDDKEKKRRDKLEKNKKEIYAKIYEKLDKKDRYKDTDNNYELREDWWDANRETVWKAMTCDASEIMLNIYEQHVVIVEVHLWLETMPQLRPGIPIPPYFDFVPLFENGLENG</sequence>
<dbReference type="InterPro" id="IPR008602">
    <property type="entry name" value="Duffy-antigen-binding"/>
</dbReference>
<evidence type="ECO:0000259" key="1">
    <source>
        <dbReference type="Pfam" id="PF05424"/>
    </source>
</evidence>
<name>D3GIC3_PLAFA</name>
<feature type="non-terminal residue" evidence="2">
    <location>
        <position position="126"/>
    </location>
</feature>
<accession>D3GIC3</accession>
<dbReference type="GO" id="GO:0016020">
    <property type="term" value="C:membrane"/>
    <property type="evidence" value="ECO:0007669"/>
    <property type="project" value="InterPro"/>
</dbReference>
<gene>
    <name evidence="2" type="primary">var</name>
</gene>
<dbReference type="Pfam" id="PF05424">
    <property type="entry name" value="Duffy_binding"/>
    <property type="match status" value="1"/>
</dbReference>
<dbReference type="InterPro" id="IPR042202">
    <property type="entry name" value="Duffy-ag-bd_sf"/>
</dbReference>
<feature type="non-terminal residue" evidence="2">
    <location>
        <position position="1"/>
    </location>
</feature>
<evidence type="ECO:0000313" key="2">
    <source>
        <dbReference type="EMBL" id="ACZ81943.1"/>
    </source>
</evidence>
<dbReference type="SUPFAM" id="SSF140924">
    <property type="entry name" value="Duffy binding domain-like"/>
    <property type="match status" value="1"/>
</dbReference>
<dbReference type="EMBL" id="FJ876749">
    <property type="protein sequence ID" value="ACZ81943.1"/>
    <property type="molecule type" value="mRNA"/>
</dbReference>
<dbReference type="Gene3D" id="1.20.1310.20">
    <property type="entry name" value="Duffy-antigen binding domain"/>
    <property type="match status" value="1"/>
</dbReference>
<protein>
    <submittedName>
        <fullName evidence="2">Erythrocyte membrane protein</fullName>
    </submittedName>
</protein>
<proteinExistence type="evidence at transcript level"/>
<feature type="domain" description="Duffy-antigen binding" evidence="1">
    <location>
        <begin position="1"/>
        <end position="119"/>
    </location>
</feature>
<reference evidence="2" key="1">
    <citation type="journal article" date="2009" name="Malar. J.">
        <title>Sequence variation of PfEMP1-DBLalpha in association with rosette formation in Plasmodium falciparum isolates causing severe and uncomplicated malaria.</title>
        <authorList>
            <person name="Horata N."/>
            <person name="Kalambaheti T."/>
            <person name="Craig A."/>
            <person name="Khusmith S."/>
        </authorList>
    </citation>
    <scope>NUCLEOTIDE SEQUENCE</scope>
</reference>
<organism evidence="2">
    <name type="scientific">Plasmodium falciparum</name>
    <name type="common">malaria parasite P. falciparum</name>
    <dbReference type="NCBI Taxonomy" id="5833"/>
    <lineage>
        <taxon>Eukaryota</taxon>
        <taxon>Sar</taxon>
        <taxon>Alveolata</taxon>
        <taxon>Apicomplexa</taxon>
        <taxon>Aconoidasida</taxon>
        <taxon>Haemosporida</taxon>
        <taxon>Plasmodiidae</taxon>
        <taxon>Plasmodium</taxon>
        <taxon>Plasmodium (Laverania)</taxon>
    </lineage>
</organism>